<gene>
    <name evidence="4" type="ORF">LCGC14_1390700</name>
    <name evidence="3" type="ORF">LCGC14_1537200</name>
</gene>
<dbReference type="PANTHER" id="PTHR44591:SF23">
    <property type="entry name" value="CHEY SUBFAMILY"/>
    <property type="match status" value="1"/>
</dbReference>
<dbReference type="Pfam" id="PF00072">
    <property type="entry name" value="Response_reg"/>
    <property type="match status" value="1"/>
</dbReference>
<dbReference type="InterPro" id="IPR036097">
    <property type="entry name" value="HisK_dim/P_sf"/>
</dbReference>
<evidence type="ECO:0000313" key="4">
    <source>
        <dbReference type="EMBL" id="KKM75392.1"/>
    </source>
</evidence>
<comment type="caution">
    <text evidence="3">The sequence shown here is derived from an EMBL/GenBank/DDBJ whole genome shotgun (WGS) entry which is preliminary data.</text>
</comment>
<organism evidence="3">
    <name type="scientific">marine sediment metagenome</name>
    <dbReference type="NCBI Taxonomy" id="412755"/>
    <lineage>
        <taxon>unclassified sequences</taxon>
        <taxon>metagenomes</taxon>
        <taxon>ecological metagenomes</taxon>
    </lineage>
</organism>
<name>A0A0F9JF39_9ZZZZ</name>
<dbReference type="SUPFAM" id="SSF47384">
    <property type="entry name" value="Homodimeric domain of signal transducing histidine kinase"/>
    <property type="match status" value="1"/>
</dbReference>
<keyword evidence="1" id="KW-0597">Phosphoprotein</keyword>
<dbReference type="CDD" id="cd00082">
    <property type="entry name" value="HisKA"/>
    <property type="match status" value="1"/>
</dbReference>
<evidence type="ECO:0000313" key="3">
    <source>
        <dbReference type="EMBL" id="KKM60896.1"/>
    </source>
</evidence>
<dbReference type="EMBL" id="LAZR01008985">
    <property type="protein sequence ID" value="KKM75392.1"/>
    <property type="molecule type" value="Genomic_DNA"/>
</dbReference>
<feature type="domain" description="Response regulatory" evidence="2">
    <location>
        <begin position="165"/>
        <end position="280"/>
    </location>
</feature>
<dbReference type="PANTHER" id="PTHR44591">
    <property type="entry name" value="STRESS RESPONSE REGULATOR PROTEIN 1"/>
    <property type="match status" value="1"/>
</dbReference>
<dbReference type="InterPro" id="IPR001789">
    <property type="entry name" value="Sig_transdc_resp-reg_receiver"/>
</dbReference>
<dbReference type="GO" id="GO:0000155">
    <property type="term" value="F:phosphorelay sensor kinase activity"/>
    <property type="evidence" value="ECO:0007669"/>
    <property type="project" value="InterPro"/>
</dbReference>
<protein>
    <recommendedName>
        <fullName evidence="2">Response regulatory domain-containing protein</fullName>
    </recommendedName>
</protein>
<dbReference type="Gene3D" id="1.10.287.130">
    <property type="match status" value="1"/>
</dbReference>
<accession>A0A0F9JF39</accession>
<dbReference type="SUPFAM" id="SSF52172">
    <property type="entry name" value="CheY-like"/>
    <property type="match status" value="1"/>
</dbReference>
<reference evidence="3" key="1">
    <citation type="journal article" date="2015" name="Nature">
        <title>Complex archaea that bridge the gap between prokaryotes and eukaryotes.</title>
        <authorList>
            <person name="Spang A."/>
            <person name="Saw J.H."/>
            <person name="Jorgensen S.L."/>
            <person name="Zaremba-Niedzwiedzka K."/>
            <person name="Martijn J."/>
            <person name="Lind A.E."/>
            <person name="van Eijk R."/>
            <person name="Schleper C."/>
            <person name="Guy L."/>
            <person name="Ettema T.J."/>
        </authorList>
    </citation>
    <scope>NUCLEOTIDE SEQUENCE</scope>
</reference>
<dbReference type="InterPro" id="IPR011006">
    <property type="entry name" value="CheY-like_superfamily"/>
</dbReference>
<proteinExistence type="predicted"/>
<dbReference type="PROSITE" id="PS50110">
    <property type="entry name" value="RESPONSE_REGULATORY"/>
    <property type="match status" value="1"/>
</dbReference>
<dbReference type="EMBL" id="LAZR01011589">
    <property type="protein sequence ID" value="KKM60896.1"/>
    <property type="molecule type" value="Genomic_DNA"/>
</dbReference>
<evidence type="ECO:0000256" key="1">
    <source>
        <dbReference type="ARBA" id="ARBA00022553"/>
    </source>
</evidence>
<dbReference type="InterPro" id="IPR050595">
    <property type="entry name" value="Bact_response_regulator"/>
</dbReference>
<dbReference type="Gene3D" id="3.40.50.2300">
    <property type="match status" value="1"/>
</dbReference>
<dbReference type="AlphaFoldDB" id="A0A0F9JF39"/>
<dbReference type="InterPro" id="IPR003661">
    <property type="entry name" value="HisK_dim/P_dom"/>
</dbReference>
<dbReference type="SMART" id="SM00448">
    <property type="entry name" value="REC"/>
    <property type="match status" value="1"/>
</dbReference>
<evidence type="ECO:0000259" key="2">
    <source>
        <dbReference type="PROSITE" id="PS50110"/>
    </source>
</evidence>
<sequence>MSIENQKTEEMEVFEKETGRHAIWHGTITESFKKWKNRKVDFIQEKERITTLVTADQKKKWQNFVDKYEISTISKLIRNAVENYIENGPKLSYLNNISNLSKDLKTPLTPIKGFSQLIIDNYSDQMDPGLLSKMKEIYTQSQKLEDKINEILSILEPEKSMEKYDILIVDNDDSTITVLEDFFEFNGYACKGMSNGTKALEELKRYTPKLILISIILPDIKGNDVSDKIRSYKNFKDIPLFYITVLSETEAIKITNKTKATGYFLKPFNFTELKKLFRYL</sequence>